<keyword evidence="2" id="KW-1185">Reference proteome</keyword>
<reference evidence="1" key="1">
    <citation type="submission" date="2022-07" db="EMBL/GenBank/DDBJ databases">
        <authorList>
            <person name="Macas J."/>
            <person name="Novak P."/>
            <person name="Neumann P."/>
        </authorList>
    </citation>
    <scope>NUCLEOTIDE SEQUENCE</scope>
</reference>
<dbReference type="EMBL" id="CAMAPF010001001">
    <property type="protein sequence ID" value="CAH9137702.1"/>
    <property type="molecule type" value="Genomic_DNA"/>
</dbReference>
<accession>A0AAV0FPY6</accession>
<evidence type="ECO:0000313" key="1">
    <source>
        <dbReference type="EMBL" id="CAH9137702.1"/>
    </source>
</evidence>
<dbReference type="AlphaFoldDB" id="A0AAV0FPY6"/>
<evidence type="ECO:0000313" key="2">
    <source>
        <dbReference type="Proteomes" id="UP001152523"/>
    </source>
</evidence>
<name>A0AAV0FPY6_9ASTE</name>
<sequence length="101" mass="11123">MWMLESLKSRLNSHPKSIKESMQISFVIVEVGWSRGETISSVGVAVRGPRARHTGHGGGGSGPTQRHAHMRGVCYSLMEGLKTGWGESANRLWLYMGTKCH</sequence>
<proteinExistence type="predicted"/>
<organism evidence="1 2">
    <name type="scientific">Cuscuta epithymum</name>
    <dbReference type="NCBI Taxonomy" id="186058"/>
    <lineage>
        <taxon>Eukaryota</taxon>
        <taxon>Viridiplantae</taxon>
        <taxon>Streptophyta</taxon>
        <taxon>Embryophyta</taxon>
        <taxon>Tracheophyta</taxon>
        <taxon>Spermatophyta</taxon>
        <taxon>Magnoliopsida</taxon>
        <taxon>eudicotyledons</taxon>
        <taxon>Gunneridae</taxon>
        <taxon>Pentapetalae</taxon>
        <taxon>asterids</taxon>
        <taxon>lamiids</taxon>
        <taxon>Solanales</taxon>
        <taxon>Convolvulaceae</taxon>
        <taxon>Cuscuteae</taxon>
        <taxon>Cuscuta</taxon>
        <taxon>Cuscuta subgen. Cuscuta</taxon>
    </lineage>
</organism>
<protein>
    <submittedName>
        <fullName evidence="1">Uncharacterized protein</fullName>
    </submittedName>
</protein>
<gene>
    <name evidence="1" type="ORF">CEPIT_LOCUS36227</name>
</gene>
<comment type="caution">
    <text evidence="1">The sequence shown here is derived from an EMBL/GenBank/DDBJ whole genome shotgun (WGS) entry which is preliminary data.</text>
</comment>
<dbReference type="Proteomes" id="UP001152523">
    <property type="component" value="Unassembled WGS sequence"/>
</dbReference>